<evidence type="ECO:0000256" key="1">
    <source>
        <dbReference type="ARBA" id="ARBA00022737"/>
    </source>
</evidence>
<dbReference type="PANTHER" id="PTHR12537:SF13">
    <property type="entry name" value="PUMILIO HOMOLOGY DOMAIN FAMILY MEMBER 4"/>
    <property type="match status" value="1"/>
</dbReference>
<protein>
    <submittedName>
        <fullName evidence="6">ARM repeat-containing protein</fullName>
    </submittedName>
</protein>
<dbReference type="OrthoDB" id="668540at2759"/>
<dbReference type="InterPro" id="IPR033712">
    <property type="entry name" value="Pumilio_RNA-bd"/>
</dbReference>
<evidence type="ECO:0000256" key="4">
    <source>
        <dbReference type="SAM" id="MobiDB-lite"/>
    </source>
</evidence>
<feature type="repeat" description="Pumilio" evidence="3">
    <location>
        <begin position="131"/>
        <end position="168"/>
    </location>
</feature>
<keyword evidence="7" id="KW-1185">Reference proteome</keyword>
<dbReference type="PROSITE" id="PS50302">
    <property type="entry name" value="PUM"/>
    <property type="match status" value="8"/>
</dbReference>
<dbReference type="SMART" id="SM00025">
    <property type="entry name" value="Pumilio"/>
    <property type="match status" value="8"/>
</dbReference>
<feature type="repeat" description="Pumilio" evidence="3">
    <location>
        <begin position="206"/>
        <end position="241"/>
    </location>
</feature>
<dbReference type="InterPro" id="IPR011989">
    <property type="entry name" value="ARM-like"/>
</dbReference>
<evidence type="ECO:0000256" key="2">
    <source>
        <dbReference type="ARBA" id="ARBA00058490"/>
    </source>
</evidence>
<proteinExistence type="predicted"/>
<evidence type="ECO:0000256" key="3">
    <source>
        <dbReference type="PROSITE-ProRule" id="PRU00317"/>
    </source>
</evidence>
<name>I0Z5R5_COCSC</name>
<dbReference type="AlphaFoldDB" id="I0Z5R5"/>
<dbReference type="FunFam" id="1.25.10.10:FF:000237">
    <property type="entry name" value="Pumilio homolog 9"/>
    <property type="match status" value="1"/>
</dbReference>
<feature type="repeat" description="Pumilio" evidence="3">
    <location>
        <begin position="242"/>
        <end position="277"/>
    </location>
</feature>
<dbReference type="InterPro" id="IPR033133">
    <property type="entry name" value="PUM-HD"/>
</dbReference>
<dbReference type="InterPro" id="IPR001313">
    <property type="entry name" value="Pumilio_RNA-bd_rpt"/>
</dbReference>
<dbReference type="InterPro" id="IPR016024">
    <property type="entry name" value="ARM-type_fold"/>
</dbReference>
<gene>
    <name evidence="6" type="ORF">COCSUDRAFT_27559</name>
</gene>
<dbReference type="GeneID" id="17043988"/>
<feature type="repeat" description="Pumilio" evidence="3">
    <location>
        <begin position="95"/>
        <end position="130"/>
    </location>
</feature>
<dbReference type="eggNOG" id="KOG2049">
    <property type="taxonomic scope" value="Eukaryota"/>
</dbReference>
<evidence type="ECO:0000313" key="6">
    <source>
        <dbReference type="EMBL" id="EIE25984.1"/>
    </source>
</evidence>
<reference evidence="6 7" key="1">
    <citation type="journal article" date="2012" name="Genome Biol.">
        <title>The genome of the polar eukaryotic microalga coccomyxa subellipsoidea reveals traits of cold adaptation.</title>
        <authorList>
            <person name="Blanc G."/>
            <person name="Agarkova I."/>
            <person name="Grimwood J."/>
            <person name="Kuo A."/>
            <person name="Brueggeman A."/>
            <person name="Dunigan D."/>
            <person name="Gurnon J."/>
            <person name="Ladunga I."/>
            <person name="Lindquist E."/>
            <person name="Lucas S."/>
            <person name="Pangilinan J."/>
            <person name="Proschold T."/>
            <person name="Salamov A."/>
            <person name="Schmutz J."/>
            <person name="Weeks D."/>
            <person name="Yamada T."/>
            <person name="Claverie J.M."/>
            <person name="Grigoriev I."/>
            <person name="Van Etten J."/>
            <person name="Lomsadze A."/>
            <person name="Borodovsky M."/>
        </authorList>
    </citation>
    <scope>NUCLEOTIDE SEQUENCE [LARGE SCALE GENOMIC DNA]</scope>
    <source>
        <strain evidence="6 7">C-169</strain>
    </source>
</reference>
<dbReference type="PROSITE" id="PS50303">
    <property type="entry name" value="PUM_HD"/>
    <property type="match status" value="1"/>
</dbReference>
<dbReference type="Pfam" id="PF00806">
    <property type="entry name" value="PUF"/>
    <property type="match status" value="1"/>
</dbReference>
<feature type="domain" description="PUM-HD" evidence="5">
    <location>
        <begin position="38"/>
        <end position="380"/>
    </location>
</feature>
<feature type="compositionally biased region" description="Basic and acidic residues" evidence="4">
    <location>
        <begin position="7"/>
        <end position="18"/>
    </location>
</feature>
<dbReference type="GO" id="GO:0010608">
    <property type="term" value="P:post-transcriptional regulation of gene expression"/>
    <property type="evidence" value="ECO:0007669"/>
    <property type="project" value="TreeGrafter"/>
</dbReference>
<feature type="repeat" description="Pumilio" evidence="3">
    <location>
        <begin position="170"/>
        <end position="205"/>
    </location>
</feature>
<evidence type="ECO:0000259" key="5">
    <source>
        <dbReference type="PROSITE" id="PS50303"/>
    </source>
</evidence>
<sequence length="380" mass="42625">MGGGHGKGGDRDLDGKRGGRDKRGRRGDRRDLERERERERDLEQDGANQFASRFQSIEEVLGQVMAVAKDQNGCRFLQRKFDEGGPAAIQAVLPEVLEHLIELMMDPFGNYLIQKLLDRCSEDQRLAVLKKAAERKELVQVALNTHGTRAVQKLIETLTSREQVALVTDALRGGVVSLIRDLNGNHVIQRCLQRLGPEDSQFVYDAAAAHTMDIATHRHGCCVLQRCIDFATPPQKRRLVDQITSHALPLSQDPFGNYVVQYVLELGHSEATESIMRQLCGHYPELAQQKFSSNVVEKCLKLGGQSLAEMRERVIRELLNSPLMPRLLQDPYANYVLQSALSVSSAQLHNDLVDAMRPYLPSLRGTPHGKRILSKINVKI</sequence>
<dbReference type="STRING" id="574566.I0Z5R5"/>
<dbReference type="Pfam" id="PF22493">
    <property type="entry name" value="PUF_NOP9"/>
    <property type="match status" value="1"/>
</dbReference>
<dbReference type="Proteomes" id="UP000007264">
    <property type="component" value="Unassembled WGS sequence"/>
</dbReference>
<feature type="compositionally biased region" description="Basic and acidic residues" evidence="4">
    <location>
        <begin position="28"/>
        <end position="43"/>
    </location>
</feature>
<evidence type="ECO:0000313" key="7">
    <source>
        <dbReference type="Proteomes" id="UP000007264"/>
    </source>
</evidence>
<dbReference type="RefSeq" id="XP_005650528.1">
    <property type="nucleotide sequence ID" value="XM_005650471.1"/>
</dbReference>
<dbReference type="EMBL" id="AGSI01000003">
    <property type="protein sequence ID" value="EIE25984.1"/>
    <property type="molecule type" value="Genomic_DNA"/>
</dbReference>
<keyword evidence="1" id="KW-0677">Repeat</keyword>
<comment type="function">
    <text evidence="2">Sequence-specific RNA-binding protein that regulates translation and mRNA stability by binding the 3'-UTR of target mRNAs.</text>
</comment>
<dbReference type="CDD" id="cd07920">
    <property type="entry name" value="Pumilio"/>
    <property type="match status" value="1"/>
</dbReference>
<feature type="repeat" description="Pumilio" evidence="3">
    <location>
        <begin position="278"/>
        <end position="316"/>
    </location>
</feature>
<accession>I0Z5R5</accession>
<feature type="region of interest" description="Disordered" evidence="4">
    <location>
        <begin position="1"/>
        <end position="47"/>
    </location>
</feature>
<feature type="repeat" description="Pumilio" evidence="3">
    <location>
        <begin position="59"/>
        <end position="94"/>
    </location>
</feature>
<dbReference type="SUPFAM" id="SSF48371">
    <property type="entry name" value="ARM repeat"/>
    <property type="match status" value="1"/>
</dbReference>
<dbReference type="KEGG" id="csl:COCSUDRAFT_27559"/>
<feature type="repeat" description="Pumilio" evidence="3">
    <location>
        <begin position="317"/>
        <end position="354"/>
    </location>
</feature>
<dbReference type="GO" id="GO:0003729">
    <property type="term" value="F:mRNA binding"/>
    <property type="evidence" value="ECO:0007669"/>
    <property type="project" value="TreeGrafter"/>
</dbReference>
<dbReference type="GO" id="GO:0005737">
    <property type="term" value="C:cytoplasm"/>
    <property type="evidence" value="ECO:0007669"/>
    <property type="project" value="TreeGrafter"/>
</dbReference>
<dbReference type="PANTHER" id="PTHR12537">
    <property type="entry name" value="RNA BINDING PROTEIN PUMILIO-RELATED"/>
    <property type="match status" value="1"/>
</dbReference>
<dbReference type="Gene3D" id="1.25.10.10">
    <property type="entry name" value="Leucine-rich Repeat Variant"/>
    <property type="match status" value="1"/>
</dbReference>
<organism evidence="6 7">
    <name type="scientific">Coccomyxa subellipsoidea (strain C-169)</name>
    <name type="common">Green microalga</name>
    <dbReference type="NCBI Taxonomy" id="574566"/>
    <lineage>
        <taxon>Eukaryota</taxon>
        <taxon>Viridiplantae</taxon>
        <taxon>Chlorophyta</taxon>
        <taxon>core chlorophytes</taxon>
        <taxon>Trebouxiophyceae</taxon>
        <taxon>Trebouxiophyceae incertae sedis</taxon>
        <taxon>Coccomyxaceae</taxon>
        <taxon>Coccomyxa</taxon>
        <taxon>Coccomyxa subellipsoidea</taxon>
    </lineage>
</organism>
<comment type="caution">
    <text evidence="6">The sequence shown here is derived from an EMBL/GenBank/DDBJ whole genome shotgun (WGS) entry which is preliminary data.</text>
</comment>